<evidence type="ECO:0000313" key="2">
    <source>
        <dbReference type="Proteomes" id="UP000002407"/>
    </source>
</evidence>
<name>A7I325_CAMHC</name>
<gene>
    <name evidence="1" type="ordered locus">CHAB381_1367</name>
</gene>
<organism evidence="1 2">
    <name type="scientific">Campylobacter hominis (strain ATCC BAA-381 / DSM 21671 / CCUG 45161 / LMG 19568 / NCTC 13146 / CH001A)</name>
    <dbReference type="NCBI Taxonomy" id="360107"/>
    <lineage>
        <taxon>Bacteria</taxon>
        <taxon>Pseudomonadati</taxon>
        <taxon>Campylobacterota</taxon>
        <taxon>Epsilonproteobacteria</taxon>
        <taxon>Campylobacterales</taxon>
        <taxon>Campylobacteraceae</taxon>
        <taxon>Campylobacter</taxon>
    </lineage>
</organism>
<dbReference type="AlphaFoldDB" id="A7I325"/>
<reference evidence="2" key="1">
    <citation type="submission" date="2007-07" db="EMBL/GenBank/DDBJ databases">
        <title>Complete genome sequence of Campylobacter hominis ATCC BAA-381, a commensal isolated from the human gastrointestinal tract.</title>
        <authorList>
            <person name="Fouts D.E."/>
            <person name="Mongodin E.F."/>
            <person name="Puiu D."/>
            <person name="Sebastian Y."/>
            <person name="Miller W.G."/>
            <person name="Mandrell R.E."/>
            <person name="Nelson K.E."/>
        </authorList>
    </citation>
    <scope>NUCLEOTIDE SEQUENCE [LARGE SCALE GENOMIC DNA]</scope>
    <source>
        <strain evidence="2">ATCC BAA-381 / LMG 19568 / NCTC 13146 / CH001A</strain>
    </source>
</reference>
<proteinExistence type="predicted"/>
<dbReference type="KEGG" id="cha:CHAB381_1367"/>
<evidence type="ECO:0000313" key="1">
    <source>
        <dbReference type="EMBL" id="ABS51141.1"/>
    </source>
</evidence>
<keyword evidence="2" id="KW-1185">Reference proteome</keyword>
<dbReference type="HOGENOM" id="CLU_3096750_0_0_7"/>
<protein>
    <submittedName>
        <fullName evidence="1">Uncharacterized protein</fullName>
    </submittedName>
</protein>
<accession>A7I325</accession>
<sequence>MSLKNYEIPSNFTKFKNQNFCIVVLKKLSNFYSCKIKIIKTFLHTLKLYLI</sequence>
<dbReference type="STRING" id="360107.CHAB381_1367"/>
<dbReference type="EMBL" id="CP000776">
    <property type="protein sequence ID" value="ABS51141.1"/>
    <property type="molecule type" value="Genomic_DNA"/>
</dbReference>
<dbReference type="Proteomes" id="UP000002407">
    <property type="component" value="Chromosome"/>
</dbReference>